<dbReference type="InterPro" id="IPR027417">
    <property type="entry name" value="P-loop_NTPase"/>
</dbReference>
<dbReference type="Proteomes" id="UP001341281">
    <property type="component" value="Chromosome 01"/>
</dbReference>
<evidence type="ECO:0000313" key="12">
    <source>
        <dbReference type="Proteomes" id="UP001341281"/>
    </source>
</evidence>
<feature type="domain" description="Disease resistance N-terminal" evidence="8">
    <location>
        <begin position="15"/>
        <end position="94"/>
    </location>
</feature>
<dbReference type="Pfam" id="PF00931">
    <property type="entry name" value="NB-ARC"/>
    <property type="match status" value="2"/>
</dbReference>
<dbReference type="Gene3D" id="1.20.5.4130">
    <property type="match status" value="1"/>
</dbReference>
<evidence type="ECO:0000259" key="9">
    <source>
        <dbReference type="Pfam" id="PF23559"/>
    </source>
</evidence>
<dbReference type="PRINTS" id="PR00364">
    <property type="entry name" value="DISEASERSIST"/>
</dbReference>
<evidence type="ECO:0000259" key="7">
    <source>
        <dbReference type="Pfam" id="PF00931"/>
    </source>
</evidence>
<dbReference type="InterPro" id="IPR041118">
    <property type="entry name" value="Rx_N"/>
</dbReference>
<sequence>MAELVLGVAKSLVQGTLTMAQAAIEEELKLRQSTQRDLVFIASEFQMMQSFLSITTEEHVRNSVVSTWVMQVRDLAYDVEDCIEFIVHLDTKADWWRRLIQHCYCIAPALPLDKAVSDIEQLKARVHDVSQRNVRYNLIGNSGPKPVIEIKPPAAGTPSSRMLAETWDTAWTRQELKDMTKLITRNGNGLQVISVWETGDGRATTSIARKVFNEPEIWKNFTCRAWVKLMHPLNLQELIRSLLNQFYANSHKEQQDVIIGIDLLQEFMKQVNKQRYLVVLEDVSTMVEWDVIRKYLPDMSNGSRIIVSTQQFEIASFCTGLPYFQQFSADLSLCIFFKEDPQIDGGKNKATNGGIVTDHSPLIGRISEINELPKYPAMARVSALQVMSVWGIAGAGKSALVRNLYHKKVLQNNEFEKHGWVDISYPFNLREFCHSLLLQFHSHSLEANDAIYCGTTGIRDPVTECHNLLKSHRCLVVIDNLKSAEEWDLIQASVVSRPSKSIIIVVTNEASVALHCTDRKDLVFNVKGLEAGAAIDLFKKEVRKNAYFPVDDIDNDEELRQLISKCGGLPKLIVSVADSLAQVFNWTEKTRILNGQFISNLEMRQEFAYLQGLFGWIHSYFRACPDFLKPCIFYLSIFPKSQIIRRRRLVMRWVAEGYSKDKDNYPAEENGEELFTKITELSMIQPPEHTIITNMRMVWCQVSAFFHEYIISRPKEENVTFALEVFTLEGCCRQTTGRTGRHLVIEKSWERDRIVFESIDLSRLRSFTVFGKWESFFISPSMKVLRVLDLENASGVTDEDLKKMLNLLPRLKYLSLRGCSEICHLPSMLGDLRQLQILDIRDSSIVTLPASFTKLKKLQYIRGGTTAPSEPTSCHQQVAIELHASIDTLTALHTFGVVNVDIARGKTILVELKKLTQLRKLGVFGINKKNSNEFCSAISGHAHLESLSVWIKKNNQNCLDDISSNTPPPKNLHSLKLYGLVNKLPLWISMLDNIKKLVLEIIMETEADITVLGGLQKLCVLCLCVKPIQDGKLNFLVKTNEGVEVLSYDKVMVLEITCSSPLLVTFGSLAMRSLEQLTARCPSRLTLPLDKLMCLSKLREVVLIGSQDIVLKEQLKEQLKDHQNKPTLKFE</sequence>
<dbReference type="Pfam" id="PF23559">
    <property type="entry name" value="WHD_DRP"/>
    <property type="match status" value="1"/>
</dbReference>
<dbReference type="AlphaFoldDB" id="A0AAQ3PSU1"/>
<evidence type="ECO:0000259" key="8">
    <source>
        <dbReference type="Pfam" id="PF18052"/>
    </source>
</evidence>
<dbReference type="EMBL" id="CP144745">
    <property type="protein sequence ID" value="WVZ53248.1"/>
    <property type="molecule type" value="Genomic_DNA"/>
</dbReference>
<dbReference type="Gene3D" id="3.40.50.300">
    <property type="entry name" value="P-loop containing nucleotide triphosphate hydrolases"/>
    <property type="match status" value="2"/>
</dbReference>
<evidence type="ECO:0000256" key="4">
    <source>
        <dbReference type="ARBA" id="ARBA00022741"/>
    </source>
</evidence>
<gene>
    <name evidence="11" type="ORF">U9M48_004219</name>
</gene>
<organism evidence="11 12">
    <name type="scientific">Paspalum notatum var. saurae</name>
    <dbReference type="NCBI Taxonomy" id="547442"/>
    <lineage>
        <taxon>Eukaryota</taxon>
        <taxon>Viridiplantae</taxon>
        <taxon>Streptophyta</taxon>
        <taxon>Embryophyta</taxon>
        <taxon>Tracheophyta</taxon>
        <taxon>Spermatophyta</taxon>
        <taxon>Magnoliopsida</taxon>
        <taxon>Liliopsida</taxon>
        <taxon>Poales</taxon>
        <taxon>Poaceae</taxon>
        <taxon>PACMAD clade</taxon>
        <taxon>Panicoideae</taxon>
        <taxon>Andropogonodae</taxon>
        <taxon>Paspaleae</taxon>
        <taxon>Paspalinae</taxon>
        <taxon>Paspalum</taxon>
    </lineage>
</organism>
<dbReference type="Pfam" id="PF18052">
    <property type="entry name" value="Rx_N"/>
    <property type="match status" value="1"/>
</dbReference>
<feature type="domain" description="NB-ARC" evidence="7">
    <location>
        <begin position="383"/>
        <end position="545"/>
    </location>
</feature>
<keyword evidence="5" id="KW-0611">Plant defense</keyword>
<dbReference type="CDD" id="cd14798">
    <property type="entry name" value="RX-CC_like"/>
    <property type="match status" value="1"/>
</dbReference>
<evidence type="ECO:0000256" key="1">
    <source>
        <dbReference type="ARBA" id="ARBA00008894"/>
    </source>
</evidence>
<dbReference type="SUPFAM" id="SSF52540">
    <property type="entry name" value="P-loop containing nucleoside triphosphate hydrolases"/>
    <property type="match status" value="2"/>
</dbReference>
<dbReference type="GO" id="GO:0043531">
    <property type="term" value="F:ADP binding"/>
    <property type="evidence" value="ECO:0007669"/>
    <property type="project" value="InterPro"/>
</dbReference>
<dbReference type="InterPro" id="IPR038005">
    <property type="entry name" value="RX-like_CC"/>
</dbReference>
<proteinExistence type="inferred from homology"/>
<dbReference type="Pfam" id="PF23598">
    <property type="entry name" value="LRR_14"/>
    <property type="match status" value="1"/>
</dbReference>
<dbReference type="InterPro" id="IPR055414">
    <property type="entry name" value="LRR_R13L4/SHOC2-like"/>
</dbReference>
<name>A0AAQ3PSU1_PASNO</name>
<feature type="domain" description="NB-ARC" evidence="7">
    <location>
        <begin position="187"/>
        <end position="319"/>
    </location>
</feature>
<dbReference type="PANTHER" id="PTHR23155:SF1135">
    <property type="entry name" value="OS08G0246300 PROTEIN"/>
    <property type="match status" value="1"/>
</dbReference>
<evidence type="ECO:0000259" key="10">
    <source>
        <dbReference type="Pfam" id="PF23598"/>
    </source>
</evidence>
<dbReference type="GO" id="GO:0098542">
    <property type="term" value="P:defense response to other organism"/>
    <property type="evidence" value="ECO:0007669"/>
    <property type="project" value="TreeGrafter"/>
</dbReference>
<dbReference type="InterPro" id="IPR058922">
    <property type="entry name" value="WHD_DRP"/>
</dbReference>
<evidence type="ECO:0000256" key="3">
    <source>
        <dbReference type="ARBA" id="ARBA00022737"/>
    </source>
</evidence>
<keyword evidence="6" id="KW-0175">Coiled coil</keyword>
<dbReference type="InterPro" id="IPR002182">
    <property type="entry name" value="NB-ARC"/>
</dbReference>
<keyword evidence="12" id="KW-1185">Reference proteome</keyword>
<dbReference type="InterPro" id="IPR032675">
    <property type="entry name" value="LRR_dom_sf"/>
</dbReference>
<protein>
    <recommendedName>
        <fullName evidence="13">Disease resistance protein RPM1</fullName>
    </recommendedName>
</protein>
<evidence type="ECO:0000313" key="11">
    <source>
        <dbReference type="EMBL" id="WVZ53248.1"/>
    </source>
</evidence>
<dbReference type="Gene3D" id="3.80.10.10">
    <property type="entry name" value="Ribonuclease Inhibitor"/>
    <property type="match status" value="1"/>
</dbReference>
<feature type="domain" description="Disease resistance protein winged helix" evidence="9">
    <location>
        <begin position="637"/>
        <end position="708"/>
    </location>
</feature>
<dbReference type="InterPro" id="IPR044974">
    <property type="entry name" value="Disease_R_plants"/>
</dbReference>
<evidence type="ECO:0000256" key="6">
    <source>
        <dbReference type="ARBA" id="ARBA00023054"/>
    </source>
</evidence>
<keyword evidence="2" id="KW-0433">Leucine-rich repeat</keyword>
<dbReference type="PANTHER" id="PTHR23155">
    <property type="entry name" value="DISEASE RESISTANCE PROTEIN RP"/>
    <property type="match status" value="1"/>
</dbReference>
<comment type="similarity">
    <text evidence="1">Belongs to the disease resistance NB-LRR family.</text>
</comment>
<evidence type="ECO:0000256" key="5">
    <source>
        <dbReference type="ARBA" id="ARBA00022821"/>
    </source>
</evidence>
<keyword evidence="4" id="KW-0547">Nucleotide-binding</keyword>
<dbReference type="SUPFAM" id="SSF52047">
    <property type="entry name" value="RNI-like"/>
    <property type="match status" value="1"/>
</dbReference>
<feature type="domain" description="Disease resistance R13L4/SHOC-2-like LRR" evidence="10">
    <location>
        <begin position="764"/>
        <end position="1128"/>
    </location>
</feature>
<keyword evidence="3" id="KW-0677">Repeat</keyword>
<reference evidence="11 12" key="1">
    <citation type="submission" date="2024-02" db="EMBL/GenBank/DDBJ databases">
        <title>High-quality chromosome-scale genome assembly of Pensacola bahiagrass (Paspalum notatum Flugge var. saurae).</title>
        <authorList>
            <person name="Vega J.M."/>
            <person name="Podio M."/>
            <person name="Orjuela J."/>
            <person name="Siena L.A."/>
            <person name="Pessino S.C."/>
            <person name="Combes M.C."/>
            <person name="Mariac C."/>
            <person name="Albertini E."/>
            <person name="Pupilli F."/>
            <person name="Ortiz J.P.A."/>
            <person name="Leblanc O."/>
        </authorList>
    </citation>
    <scope>NUCLEOTIDE SEQUENCE [LARGE SCALE GENOMIC DNA]</scope>
    <source>
        <strain evidence="11">R1</strain>
        <tissue evidence="11">Leaf</tissue>
    </source>
</reference>
<evidence type="ECO:0008006" key="13">
    <source>
        <dbReference type="Google" id="ProtNLM"/>
    </source>
</evidence>
<evidence type="ECO:0000256" key="2">
    <source>
        <dbReference type="ARBA" id="ARBA00022614"/>
    </source>
</evidence>
<accession>A0AAQ3PSU1</accession>